<dbReference type="Pfam" id="PF00432">
    <property type="entry name" value="Prenyltrans"/>
    <property type="match status" value="1"/>
</dbReference>
<keyword evidence="6" id="KW-0677">Repeat</keyword>
<dbReference type="CDD" id="cd02890">
    <property type="entry name" value="PTase"/>
    <property type="match status" value="1"/>
</dbReference>
<evidence type="ECO:0000259" key="8">
    <source>
        <dbReference type="Pfam" id="PF00432"/>
    </source>
</evidence>
<gene>
    <name evidence="9" type="ORF">J8273_3330</name>
</gene>
<keyword evidence="7" id="KW-0862">Zinc</keyword>
<evidence type="ECO:0000256" key="4">
    <source>
        <dbReference type="ARBA" id="ARBA00022679"/>
    </source>
</evidence>
<comment type="similarity">
    <text evidence="2">Belongs to the protein prenyltransferase subunit beta family.</text>
</comment>
<accession>A0A8J6B0V8</accession>
<comment type="caution">
    <text evidence="9">The sequence shown here is derived from an EMBL/GenBank/DDBJ whole genome shotgun (WGS) entry which is preliminary data.</text>
</comment>
<organism evidence="9 10">
    <name type="scientific">Carpediemonas membranifera</name>
    <dbReference type="NCBI Taxonomy" id="201153"/>
    <lineage>
        <taxon>Eukaryota</taxon>
        <taxon>Metamonada</taxon>
        <taxon>Carpediemonas-like organisms</taxon>
        <taxon>Carpediemonas</taxon>
    </lineage>
</organism>
<evidence type="ECO:0000256" key="7">
    <source>
        <dbReference type="ARBA" id="ARBA00022833"/>
    </source>
</evidence>
<evidence type="ECO:0000256" key="6">
    <source>
        <dbReference type="ARBA" id="ARBA00022737"/>
    </source>
</evidence>
<feature type="domain" description="Prenyltransferase alpha-alpha toroid" evidence="8">
    <location>
        <begin position="12"/>
        <end position="339"/>
    </location>
</feature>
<evidence type="ECO:0000256" key="2">
    <source>
        <dbReference type="ARBA" id="ARBA00010497"/>
    </source>
</evidence>
<dbReference type="Gene3D" id="1.50.10.20">
    <property type="match status" value="1"/>
</dbReference>
<keyword evidence="3" id="KW-0637">Prenyltransferase</keyword>
<dbReference type="InterPro" id="IPR008930">
    <property type="entry name" value="Terpenoid_cyclase/PrenylTrfase"/>
</dbReference>
<proteinExistence type="inferred from homology"/>
<evidence type="ECO:0000313" key="10">
    <source>
        <dbReference type="Proteomes" id="UP000717585"/>
    </source>
</evidence>
<dbReference type="GO" id="GO:0046872">
    <property type="term" value="F:metal ion binding"/>
    <property type="evidence" value="ECO:0007669"/>
    <property type="project" value="UniProtKB-KW"/>
</dbReference>
<dbReference type="PANTHER" id="PTHR11774:SF4">
    <property type="entry name" value="GERANYLGERANYL TRANSFERASE TYPE-1 SUBUNIT BETA"/>
    <property type="match status" value="1"/>
</dbReference>
<dbReference type="Proteomes" id="UP000717585">
    <property type="component" value="Unassembled WGS sequence"/>
</dbReference>
<dbReference type="InterPro" id="IPR001330">
    <property type="entry name" value="Prenyltrans"/>
</dbReference>
<name>A0A8J6B0V8_9EUKA</name>
<dbReference type="InterPro" id="IPR045089">
    <property type="entry name" value="PGGT1B-like"/>
</dbReference>
<reference evidence="9" key="1">
    <citation type="submission" date="2021-05" db="EMBL/GenBank/DDBJ databases">
        <title>A free-living protist that lacks canonical eukaryotic 1 DNA replication and segregation systems.</title>
        <authorList>
            <person name="Salas-Leiva D.E."/>
            <person name="Tromer E.C."/>
            <person name="Curtis B.A."/>
            <person name="Jerlstrom-Hultqvist J."/>
            <person name="Kolisko M."/>
            <person name="Yi Z."/>
            <person name="Salas-Leiva J.S."/>
            <person name="Gallot-Lavallee L."/>
            <person name="Kops G.J.P.L."/>
            <person name="Archibald J.M."/>
            <person name="Simpson A.G.B."/>
            <person name="Roger A.J."/>
        </authorList>
    </citation>
    <scope>NUCLEOTIDE SEQUENCE</scope>
    <source>
        <strain evidence="9">BICM</strain>
    </source>
</reference>
<keyword evidence="4" id="KW-0808">Transferase</keyword>
<dbReference type="AlphaFoldDB" id="A0A8J6B0V8"/>
<dbReference type="GO" id="GO:0004662">
    <property type="term" value="F:CAAX-protein geranylgeranyltransferase activity"/>
    <property type="evidence" value="ECO:0007669"/>
    <property type="project" value="TreeGrafter"/>
</dbReference>
<keyword evidence="5" id="KW-0479">Metal-binding</keyword>
<evidence type="ECO:0000256" key="3">
    <source>
        <dbReference type="ARBA" id="ARBA00022602"/>
    </source>
</evidence>
<evidence type="ECO:0000256" key="1">
    <source>
        <dbReference type="ARBA" id="ARBA00001947"/>
    </source>
</evidence>
<dbReference type="SUPFAM" id="SSF48239">
    <property type="entry name" value="Terpenoid cyclases/Protein prenyltransferases"/>
    <property type="match status" value="1"/>
</dbReference>
<evidence type="ECO:0000313" key="9">
    <source>
        <dbReference type="EMBL" id="KAG9393198.1"/>
    </source>
</evidence>
<keyword evidence="10" id="KW-1185">Reference proteome</keyword>
<dbReference type="PANTHER" id="PTHR11774">
    <property type="entry name" value="GERANYLGERANYL TRANSFERASE TYPE BETA SUBUNIT"/>
    <property type="match status" value="1"/>
</dbReference>
<protein>
    <submittedName>
        <fullName evidence="9">Prenyltransferase and squalene oxidase repeat</fullName>
    </submittedName>
</protein>
<dbReference type="GO" id="GO:0005953">
    <property type="term" value="C:CAAX-protein geranylgeranyltransferase complex"/>
    <property type="evidence" value="ECO:0007669"/>
    <property type="project" value="TreeGrafter"/>
</dbReference>
<sequence length="343" mass="37554">MSEDDVYLQFDLKGHAEFVKYVLIKGMPGNQPANLIIDEQQLSIVYFLVGTLKLLSSWDSNGPLQKNLEDFLRLSYIEADHAGSTVAGWSLSPKHKGISAINVTATFQAVSLARMTGADFSYVDMSALAAFLRLVQRPDGAVAASHPDGEADLRFVYSAVAVDTMLHLKALASPVAFISACQTFEGSFAQCPGLEGHAGSTFCAIAALRLLKQDIPRRSRVVEWLALRQVTGFQGRPNKLADACYTFWVGSSLKMLDSLTVVHRPFLLDFVKRCENILPADVMVKWQPDLSLAPWTECVYAGFSKHPDKYPDPLHTYLALCGLSLLGVGGLPAVEPELAMMKQ</sequence>
<dbReference type="EMBL" id="JAHDYR010000025">
    <property type="protein sequence ID" value="KAG9393198.1"/>
    <property type="molecule type" value="Genomic_DNA"/>
</dbReference>
<evidence type="ECO:0000256" key="5">
    <source>
        <dbReference type="ARBA" id="ARBA00022723"/>
    </source>
</evidence>
<dbReference type="OrthoDB" id="24893at2759"/>
<comment type="cofactor">
    <cofactor evidence="1">
        <name>Zn(2+)</name>
        <dbReference type="ChEBI" id="CHEBI:29105"/>
    </cofactor>
</comment>